<dbReference type="InterPro" id="IPR019814">
    <property type="entry name" value="Translation_initiation_fac_3_N"/>
</dbReference>
<dbReference type="Pfam" id="PF00707">
    <property type="entry name" value="IF3_C"/>
    <property type="match status" value="1"/>
</dbReference>
<dbReference type="PANTHER" id="PTHR10938:SF0">
    <property type="entry name" value="TRANSLATION INITIATION FACTOR IF-3, MITOCHONDRIAL"/>
    <property type="match status" value="1"/>
</dbReference>
<evidence type="ECO:0000313" key="10">
    <source>
        <dbReference type="Proteomes" id="UP000266506"/>
    </source>
</evidence>
<evidence type="ECO:0000313" key="9">
    <source>
        <dbReference type="EMBL" id="RIA64936.1"/>
    </source>
</evidence>
<evidence type="ECO:0000256" key="6">
    <source>
        <dbReference type="RuleBase" id="RU000646"/>
    </source>
</evidence>
<sequence length="199" mass="22797">MSSFIFPKFLEVIGINKQKKDEAIVNEAIRAKEMLVITDTGEKLGVISRAKALNEAYDRGMDLVLVSPDANPPVAKMMDYSRFRFEQQKKLKEMKKNQKVTVVQEIQLSPTIEKHDFETKANKAKTILAKGNKVKITLRFYGRMIVHQELGKEVIDRFIESLQEVANIEAQPKMDGRIMFAVVAPKSEKDKEKEKKNIQ</sequence>
<gene>
    <name evidence="4" type="primary">infC</name>
    <name evidence="9" type="ORF">EI71_01767</name>
</gene>
<evidence type="ECO:0000256" key="4">
    <source>
        <dbReference type="HAMAP-Rule" id="MF_00080"/>
    </source>
</evidence>
<comment type="similarity">
    <text evidence="1 4 6">Belongs to the IF-3 family.</text>
</comment>
<dbReference type="SUPFAM" id="SSF54364">
    <property type="entry name" value="Translation initiation factor IF3, N-terminal domain"/>
    <property type="match status" value="1"/>
</dbReference>
<dbReference type="OrthoDB" id="9806014at2"/>
<dbReference type="SUPFAM" id="SSF55200">
    <property type="entry name" value="Translation initiation factor IF3, C-terminal domain"/>
    <property type="match status" value="1"/>
</dbReference>
<dbReference type="Proteomes" id="UP000266506">
    <property type="component" value="Unassembled WGS sequence"/>
</dbReference>
<organism evidence="9 10">
    <name type="scientific">Anaeroplasma bactoclasticum</name>
    <dbReference type="NCBI Taxonomy" id="2088"/>
    <lineage>
        <taxon>Bacteria</taxon>
        <taxon>Bacillati</taxon>
        <taxon>Mycoplasmatota</taxon>
        <taxon>Mollicutes</taxon>
        <taxon>Anaeroplasmatales</taxon>
        <taxon>Anaeroplasmataceae</taxon>
        <taxon>Anaeroplasma</taxon>
    </lineage>
</organism>
<evidence type="ECO:0000256" key="1">
    <source>
        <dbReference type="ARBA" id="ARBA00005439"/>
    </source>
</evidence>
<dbReference type="AlphaFoldDB" id="A0A397QVI3"/>
<dbReference type="GO" id="GO:0003743">
    <property type="term" value="F:translation initiation factor activity"/>
    <property type="evidence" value="ECO:0007669"/>
    <property type="project" value="UniProtKB-UniRule"/>
</dbReference>
<feature type="domain" description="Translation initiation factor 3 N-terminal" evidence="8">
    <location>
        <begin position="25"/>
        <end position="93"/>
    </location>
</feature>
<dbReference type="PROSITE" id="PS00938">
    <property type="entry name" value="IF3"/>
    <property type="match status" value="1"/>
</dbReference>
<dbReference type="GO" id="GO:0005829">
    <property type="term" value="C:cytosol"/>
    <property type="evidence" value="ECO:0007669"/>
    <property type="project" value="TreeGrafter"/>
</dbReference>
<dbReference type="Gene3D" id="3.30.110.10">
    <property type="entry name" value="Translation initiation factor 3 (IF-3), C-terminal domain"/>
    <property type="match status" value="1"/>
</dbReference>
<dbReference type="EMBL" id="QXEV01000029">
    <property type="protein sequence ID" value="RIA64936.1"/>
    <property type="molecule type" value="Genomic_DNA"/>
</dbReference>
<dbReference type="GO" id="GO:0032790">
    <property type="term" value="P:ribosome disassembly"/>
    <property type="evidence" value="ECO:0007669"/>
    <property type="project" value="TreeGrafter"/>
</dbReference>
<proteinExistence type="inferred from homology"/>
<dbReference type="InterPro" id="IPR019815">
    <property type="entry name" value="Translation_initiation_fac_3_C"/>
</dbReference>
<dbReference type="InParanoid" id="A0A397QVI3"/>
<evidence type="ECO:0000256" key="3">
    <source>
        <dbReference type="ARBA" id="ARBA00022917"/>
    </source>
</evidence>
<dbReference type="InterPro" id="IPR001288">
    <property type="entry name" value="Translation_initiation_fac_3"/>
</dbReference>
<comment type="subunit">
    <text evidence="4 6">Monomer.</text>
</comment>
<keyword evidence="2 4" id="KW-0396">Initiation factor</keyword>
<comment type="subcellular location">
    <subcellularLocation>
        <location evidence="4 6">Cytoplasm</location>
    </subcellularLocation>
</comment>
<dbReference type="FunCoup" id="A0A397QVI3">
    <property type="interactions" value="349"/>
</dbReference>
<comment type="function">
    <text evidence="4 6">IF-3 binds to the 30S ribosomal subunit and shifts the equilibrium between 70S ribosomes and their 50S and 30S subunits in favor of the free subunits, thus enhancing the availability of 30S subunits on which protein synthesis initiation begins.</text>
</comment>
<dbReference type="GO" id="GO:0043022">
    <property type="term" value="F:ribosome binding"/>
    <property type="evidence" value="ECO:0007669"/>
    <property type="project" value="TreeGrafter"/>
</dbReference>
<dbReference type="Gene3D" id="3.10.20.80">
    <property type="entry name" value="Translation initiation factor 3 (IF-3), N-terminal domain"/>
    <property type="match status" value="1"/>
</dbReference>
<keyword evidence="4" id="KW-0963">Cytoplasm</keyword>
<evidence type="ECO:0000259" key="8">
    <source>
        <dbReference type="Pfam" id="PF05198"/>
    </source>
</evidence>
<evidence type="ECO:0000256" key="2">
    <source>
        <dbReference type="ARBA" id="ARBA00022540"/>
    </source>
</evidence>
<dbReference type="InterPro" id="IPR019813">
    <property type="entry name" value="Translation_initiation_fac3_CS"/>
</dbReference>
<dbReference type="NCBIfam" id="TIGR00168">
    <property type="entry name" value="infC"/>
    <property type="match status" value="1"/>
</dbReference>
<dbReference type="GO" id="GO:0016020">
    <property type="term" value="C:membrane"/>
    <property type="evidence" value="ECO:0007669"/>
    <property type="project" value="TreeGrafter"/>
</dbReference>
<name>A0A397QVI3_9MOLU</name>
<protein>
    <recommendedName>
        <fullName evidence="4 5">Translation initiation factor IF-3</fullName>
    </recommendedName>
</protein>
<feature type="domain" description="Translation initiation factor 3 C-terminal" evidence="7">
    <location>
        <begin position="102"/>
        <end position="186"/>
    </location>
</feature>
<keyword evidence="3 4" id="KW-0648">Protein biosynthesis</keyword>
<evidence type="ECO:0000259" key="7">
    <source>
        <dbReference type="Pfam" id="PF00707"/>
    </source>
</evidence>
<comment type="caution">
    <text evidence="9">The sequence shown here is derived from an EMBL/GenBank/DDBJ whole genome shotgun (WGS) entry which is preliminary data.</text>
</comment>
<dbReference type="InterPro" id="IPR036788">
    <property type="entry name" value="T_IF-3_C_sf"/>
</dbReference>
<keyword evidence="10" id="KW-1185">Reference proteome</keyword>
<dbReference type="Pfam" id="PF05198">
    <property type="entry name" value="IF3_N"/>
    <property type="match status" value="1"/>
</dbReference>
<dbReference type="HAMAP" id="MF_00080">
    <property type="entry name" value="IF_3"/>
    <property type="match status" value="1"/>
</dbReference>
<dbReference type="PANTHER" id="PTHR10938">
    <property type="entry name" value="TRANSLATION INITIATION FACTOR IF-3"/>
    <property type="match status" value="1"/>
</dbReference>
<evidence type="ECO:0000256" key="5">
    <source>
        <dbReference type="NCBIfam" id="TIGR00168"/>
    </source>
</evidence>
<dbReference type="FunFam" id="3.30.110.10:FF:000001">
    <property type="entry name" value="Translation initiation factor IF-3"/>
    <property type="match status" value="1"/>
</dbReference>
<dbReference type="InterPro" id="IPR036787">
    <property type="entry name" value="T_IF-3_N_sf"/>
</dbReference>
<reference evidence="9 10" key="1">
    <citation type="submission" date="2018-08" db="EMBL/GenBank/DDBJ databases">
        <title>Genomic Encyclopedia of Archaeal and Bacterial Type Strains, Phase II (KMG-II): from individual species to whole genera.</title>
        <authorList>
            <person name="Goeker M."/>
        </authorList>
    </citation>
    <scope>NUCLEOTIDE SEQUENCE [LARGE SCALE GENOMIC DNA]</scope>
    <source>
        <strain evidence="9 10">ATCC 27112</strain>
    </source>
</reference>
<accession>A0A397QVI3</accession>